<proteinExistence type="predicted"/>
<dbReference type="PANTHER" id="PTHR14580:SF0">
    <property type="entry name" value="MULTIPLE MYELOMA TUMOR-ASSOCIATED PROTEIN 2"/>
    <property type="match status" value="1"/>
</dbReference>
<sequence length="358" mass="38879">MDLLSSIRKSGSRGGVNFSWDEVSTSQHRENYLGHSLMAPVGRWQKGRDLNWYAKADDTKGKDGETAEEKKARERREEIKMIKEAEEDALSRALGLPVADRGTGTGANGISVGEVNRMVKEAGVGDEDEVDDVGKGKGFGDFVVESETIETGVEAERGDIGVIVIGRGAENGEDIGQGVVIGNDTGSEVTGGKGIQVRTGVSDEEAGALIELGVYRKLRIPKSAPNTDPAEVVLLIDEIPIVGKMRTSTGVAETDNIKMRCASLHKNNRRHSAFLHHSKLENGVCWNGYDISCPPTGYITKRMEDCIHSAYIVKAFEALVATAILKLYMTNACEVNIHNMIRFSKKSKLPKWDSSSAL</sequence>
<name>A0A8H4W742_9HELO</name>
<dbReference type="OrthoDB" id="5390672at2759"/>
<dbReference type="AlphaFoldDB" id="A0A8H4W742"/>
<gene>
    <name evidence="2" type="ORF">G7Y89_g4011</name>
</gene>
<protein>
    <recommendedName>
        <fullName evidence="1">Multiple myeloma tumor-associated protein 2-like N-terminal domain-containing protein</fullName>
    </recommendedName>
</protein>
<evidence type="ECO:0000313" key="3">
    <source>
        <dbReference type="Proteomes" id="UP000566819"/>
    </source>
</evidence>
<comment type="caution">
    <text evidence="2">The sequence shown here is derived from an EMBL/GenBank/DDBJ whole genome shotgun (WGS) entry which is preliminary data.</text>
</comment>
<dbReference type="PANTHER" id="PTHR14580">
    <property type="entry name" value="MULTIPLE MYELOMA TUMOR-ASSOCIATED PROTEIN 2 FAMILY MEMBER"/>
    <property type="match status" value="1"/>
</dbReference>
<accession>A0A8H4W742</accession>
<dbReference type="Proteomes" id="UP000566819">
    <property type="component" value="Unassembled WGS sequence"/>
</dbReference>
<evidence type="ECO:0000313" key="2">
    <source>
        <dbReference type="EMBL" id="KAF4634095.1"/>
    </source>
</evidence>
<evidence type="ECO:0000259" key="1">
    <source>
        <dbReference type="Pfam" id="PF10159"/>
    </source>
</evidence>
<organism evidence="2 3">
    <name type="scientific">Cudoniella acicularis</name>
    <dbReference type="NCBI Taxonomy" id="354080"/>
    <lineage>
        <taxon>Eukaryota</taxon>
        <taxon>Fungi</taxon>
        <taxon>Dikarya</taxon>
        <taxon>Ascomycota</taxon>
        <taxon>Pezizomycotina</taxon>
        <taxon>Leotiomycetes</taxon>
        <taxon>Helotiales</taxon>
        <taxon>Tricladiaceae</taxon>
        <taxon>Cudoniella</taxon>
    </lineage>
</organism>
<reference evidence="2 3" key="1">
    <citation type="submission" date="2020-03" db="EMBL/GenBank/DDBJ databases">
        <title>Draft Genome Sequence of Cudoniella acicularis.</title>
        <authorList>
            <person name="Buettner E."/>
            <person name="Kellner H."/>
        </authorList>
    </citation>
    <scope>NUCLEOTIDE SEQUENCE [LARGE SCALE GENOMIC DNA]</scope>
    <source>
        <strain evidence="2 3">DSM 108380</strain>
    </source>
</reference>
<feature type="domain" description="Multiple myeloma tumor-associated protein 2-like N-terminal" evidence="1">
    <location>
        <begin position="11"/>
        <end position="95"/>
    </location>
</feature>
<dbReference type="EMBL" id="JAAMPI010000209">
    <property type="protein sequence ID" value="KAF4634095.1"/>
    <property type="molecule type" value="Genomic_DNA"/>
</dbReference>
<dbReference type="Pfam" id="PF10159">
    <property type="entry name" value="MMtag"/>
    <property type="match status" value="1"/>
</dbReference>
<dbReference type="InterPro" id="IPR019315">
    <property type="entry name" value="MMTA2_N"/>
</dbReference>
<keyword evidence="3" id="KW-1185">Reference proteome</keyword>
<dbReference type="InterPro" id="IPR039207">
    <property type="entry name" value="MMTAG2-like"/>
</dbReference>